<evidence type="ECO:0008006" key="4">
    <source>
        <dbReference type="Google" id="ProtNLM"/>
    </source>
</evidence>
<accession>A0A932CML0</accession>
<comment type="caution">
    <text evidence="2">The sequence shown here is derived from an EMBL/GenBank/DDBJ whole genome shotgun (WGS) entry which is preliminary data.</text>
</comment>
<evidence type="ECO:0000256" key="1">
    <source>
        <dbReference type="SAM" id="MobiDB-lite"/>
    </source>
</evidence>
<dbReference type="Gene3D" id="3.40.50.410">
    <property type="entry name" value="von Willebrand factor, type A domain"/>
    <property type="match status" value="1"/>
</dbReference>
<proteinExistence type="predicted"/>
<evidence type="ECO:0000313" key="2">
    <source>
        <dbReference type="EMBL" id="MBI2875437.1"/>
    </source>
</evidence>
<sequence>MSEVAHAEERSVLDWLRRLRRDPADSSLGKRVAEQVRERLQQEVEPGEGAGAGAGAEDGSFLDQILPRDIESSLEEYVQQGEMEIQAGRIRITPRGGRRLAQLARRKLESQSRERSGLHHTPKPGCGWELDRSSRRYEPGDDYRFLDLQKSLLNALERRAMAGRSASLQPEAEDLEIHDRLDEARICLALLVDESASMGEEKREAAIDTCLALSQLKQPQDLLKVFIFSAQAREVPCWNLLNASAPRETTDIRLALQTVRRVLKPERGKKQIYLITDAEPNTENRQYIGFERAVPGVMREVVRCRQEGLTLNIVMLDDRPLLRDFASRLARFNVGRIYFASAADLGRVVVQDYLASRGRAHR</sequence>
<feature type="compositionally biased region" description="Basic and acidic residues" evidence="1">
    <location>
        <begin position="106"/>
        <end position="117"/>
    </location>
</feature>
<reference evidence="2" key="1">
    <citation type="submission" date="2020-07" db="EMBL/GenBank/DDBJ databases">
        <title>Huge and variable diversity of episymbiotic CPR bacteria and DPANN archaea in groundwater ecosystems.</title>
        <authorList>
            <person name="He C.Y."/>
            <person name="Keren R."/>
            <person name="Whittaker M."/>
            <person name="Farag I.F."/>
            <person name="Doudna J."/>
            <person name="Cate J.H.D."/>
            <person name="Banfield J.F."/>
        </authorList>
    </citation>
    <scope>NUCLEOTIDE SEQUENCE</scope>
    <source>
        <strain evidence="2">NC_groundwater_672_Ag_B-0.1um_62_36</strain>
    </source>
</reference>
<organism evidence="2 3">
    <name type="scientific">Tectimicrobiota bacterium</name>
    <dbReference type="NCBI Taxonomy" id="2528274"/>
    <lineage>
        <taxon>Bacteria</taxon>
        <taxon>Pseudomonadati</taxon>
        <taxon>Nitrospinota/Tectimicrobiota group</taxon>
        <taxon>Candidatus Tectimicrobiota</taxon>
    </lineage>
</organism>
<feature type="region of interest" description="Disordered" evidence="1">
    <location>
        <begin position="103"/>
        <end position="132"/>
    </location>
</feature>
<name>A0A932CML0_UNCTE</name>
<dbReference type="InterPro" id="IPR036465">
    <property type="entry name" value="vWFA_dom_sf"/>
</dbReference>
<dbReference type="SUPFAM" id="SSF53300">
    <property type="entry name" value="vWA-like"/>
    <property type="match status" value="1"/>
</dbReference>
<dbReference type="EMBL" id="JACPRF010000030">
    <property type="protein sequence ID" value="MBI2875437.1"/>
    <property type="molecule type" value="Genomic_DNA"/>
</dbReference>
<dbReference type="AlphaFoldDB" id="A0A932CML0"/>
<dbReference type="CDD" id="cd00198">
    <property type="entry name" value="vWFA"/>
    <property type="match status" value="1"/>
</dbReference>
<gene>
    <name evidence="2" type="ORF">HYY20_00990</name>
</gene>
<protein>
    <recommendedName>
        <fullName evidence="4">VWFA domain-containing protein</fullName>
    </recommendedName>
</protein>
<feature type="region of interest" description="Disordered" evidence="1">
    <location>
        <begin position="39"/>
        <end position="59"/>
    </location>
</feature>
<evidence type="ECO:0000313" key="3">
    <source>
        <dbReference type="Proteomes" id="UP000769766"/>
    </source>
</evidence>
<dbReference type="Proteomes" id="UP000769766">
    <property type="component" value="Unassembled WGS sequence"/>
</dbReference>